<evidence type="ECO:0000313" key="1">
    <source>
        <dbReference type="EMBL" id="CVK19380.1"/>
    </source>
</evidence>
<protein>
    <submittedName>
        <fullName evidence="1">Uncharacterized protein</fullName>
    </submittedName>
</protein>
<sequence>MQRYRSTGQYQEADSVIEVQQRLSCCFTNDTANSVQLRSPVVGNELQQLAETFQLICKKIGALDSTTPEVIQIVGQITSIAKEIHELTGYEVPTMKKP</sequence>
<dbReference type="Proteomes" id="UP000245702">
    <property type="component" value="Unassembled WGS sequence"/>
</dbReference>
<keyword evidence="2" id="KW-1185">Reference proteome</keyword>
<proteinExistence type="predicted"/>
<dbReference type="EMBL" id="FCOW01000009">
    <property type="protein sequence ID" value="CVK19380.1"/>
    <property type="molecule type" value="Genomic_DNA"/>
</dbReference>
<reference evidence="1 2" key="1">
    <citation type="submission" date="2016-01" db="EMBL/GenBank/DDBJ databases">
        <authorList>
            <person name="Brown R."/>
        </authorList>
    </citation>
    <scope>NUCLEOTIDE SEQUENCE [LARGE SCALE GENOMIC DNA]</scope>
    <source>
        <strain evidence="1">Sporomusa sphaeroides DSM 2875</strain>
    </source>
</reference>
<evidence type="ECO:0000313" key="2">
    <source>
        <dbReference type="Proteomes" id="UP000245702"/>
    </source>
</evidence>
<name>A0ABM9W2H4_9FIRM</name>
<organism evidence="1 2">
    <name type="scientific">Sporomusa sphaeroides DSM 2875</name>
    <dbReference type="NCBI Taxonomy" id="1337886"/>
    <lineage>
        <taxon>Bacteria</taxon>
        <taxon>Bacillati</taxon>
        <taxon>Bacillota</taxon>
        <taxon>Negativicutes</taxon>
        <taxon>Selenomonadales</taxon>
        <taxon>Sporomusaceae</taxon>
        <taxon>Sporomusa</taxon>
    </lineage>
</organism>
<comment type="caution">
    <text evidence="1">The sequence shown here is derived from an EMBL/GenBank/DDBJ whole genome shotgun (WGS) entry which is preliminary data.</text>
</comment>
<gene>
    <name evidence="1" type="ORF">SSPH_02031</name>
</gene>
<accession>A0ABM9W2H4</accession>
<dbReference type="RefSeq" id="WP_143559009.1">
    <property type="nucleotide sequence ID" value="NZ_CP146991.1"/>
</dbReference>